<dbReference type="Proteomes" id="UP000422232">
    <property type="component" value="Chromosome"/>
</dbReference>
<dbReference type="GO" id="GO:0005829">
    <property type="term" value="C:cytosol"/>
    <property type="evidence" value="ECO:0007669"/>
    <property type="project" value="TreeGrafter"/>
</dbReference>
<evidence type="ECO:0000313" key="8">
    <source>
        <dbReference type="EMBL" id="QGO07105.1"/>
    </source>
</evidence>
<keyword evidence="9" id="KW-1185">Reference proteome</keyword>
<dbReference type="GO" id="GO:0008270">
    <property type="term" value="F:zinc ion binding"/>
    <property type="evidence" value="ECO:0007669"/>
    <property type="project" value="TreeGrafter"/>
</dbReference>
<accession>A0A9Q5VBZ5</accession>
<dbReference type="PANTHER" id="PTHR33202">
    <property type="entry name" value="ZINC UPTAKE REGULATION PROTEIN"/>
    <property type="match status" value="1"/>
</dbReference>
<dbReference type="GO" id="GO:0000976">
    <property type="term" value="F:transcription cis-regulatory region binding"/>
    <property type="evidence" value="ECO:0007669"/>
    <property type="project" value="TreeGrafter"/>
</dbReference>
<feature type="binding site" evidence="7">
    <location>
        <position position="126"/>
    </location>
    <ligand>
        <name>Zn(2+)</name>
        <dbReference type="ChEBI" id="CHEBI:29105"/>
    </ligand>
</feature>
<feature type="binding site" evidence="7">
    <location>
        <position position="166"/>
    </location>
    <ligand>
        <name>Zn(2+)</name>
        <dbReference type="ChEBI" id="CHEBI:29105"/>
    </ligand>
</feature>
<evidence type="ECO:0000313" key="9">
    <source>
        <dbReference type="Proteomes" id="UP000422232"/>
    </source>
</evidence>
<sequence>MNTKSQQYQTGSLRHYACPKEHHQHSLTELLANVSHICLEKGLRLTQVRKQVLTLIWQAQSPIGAYALLEALQHYQANAKPPTIYRALDFLLDHQFIHRINSLNAYIACAHPEHTHSAYFFICKHCNSSFEISHFALDQAIEQAVQNFGCKVEDKMIEVTGLCKACTLKPDSKPSR</sequence>
<comment type="cofactor">
    <cofactor evidence="7">
        <name>Zn(2+)</name>
        <dbReference type="ChEBI" id="CHEBI:29105"/>
    </cofactor>
    <text evidence="7">Binds 1 zinc ion per subunit.</text>
</comment>
<evidence type="ECO:0000256" key="2">
    <source>
        <dbReference type="ARBA" id="ARBA00022491"/>
    </source>
</evidence>
<evidence type="ECO:0000256" key="7">
    <source>
        <dbReference type="PIRSR" id="PIRSR602481-1"/>
    </source>
</evidence>
<keyword evidence="7" id="KW-0479">Metal-binding</keyword>
<dbReference type="GO" id="GO:0045892">
    <property type="term" value="P:negative regulation of DNA-templated transcription"/>
    <property type="evidence" value="ECO:0007669"/>
    <property type="project" value="TreeGrafter"/>
</dbReference>
<dbReference type="InterPro" id="IPR043135">
    <property type="entry name" value="Fur_C"/>
</dbReference>
<evidence type="ECO:0000256" key="5">
    <source>
        <dbReference type="ARBA" id="ARBA00023125"/>
    </source>
</evidence>
<dbReference type="Gene3D" id="3.30.1490.190">
    <property type="match status" value="1"/>
</dbReference>
<feature type="binding site" evidence="7">
    <location>
        <position position="163"/>
    </location>
    <ligand>
        <name>Zn(2+)</name>
        <dbReference type="ChEBI" id="CHEBI:29105"/>
    </ligand>
</feature>
<dbReference type="PANTHER" id="PTHR33202:SF6">
    <property type="entry name" value="ZINC UPTAKE REGULATION PROTEIN"/>
    <property type="match status" value="1"/>
</dbReference>
<keyword evidence="6" id="KW-0804">Transcription</keyword>
<dbReference type="GO" id="GO:1900376">
    <property type="term" value="P:regulation of secondary metabolite biosynthetic process"/>
    <property type="evidence" value="ECO:0007669"/>
    <property type="project" value="TreeGrafter"/>
</dbReference>
<dbReference type="GO" id="GO:0003700">
    <property type="term" value="F:DNA-binding transcription factor activity"/>
    <property type="evidence" value="ECO:0007669"/>
    <property type="project" value="InterPro"/>
</dbReference>
<keyword evidence="3 7" id="KW-0862">Zinc</keyword>
<feature type="binding site" evidence="7">
    <location>
        <position position="123"/>
    </location>
    <ligand>
        <name>Zn(2+)</name>
        <dbReference type="ChEBI" id="CHEBI:29105"/>
    </ligand>
</feature>
<evidence type="ECO:0000256" key="1">
    <source>
        <dbReference type="ARBA" id="ARBA00007957"/>
    </source>
</evidence>
<dbReference type="AlphaFoldDB" id="A0A9Q5VBZ5"/>
<dbReference type="RefSeq" id="WP_016210163.1">
    <property type="nucleotide sequence ID" value="NZ_CP012413.1"/>
</dbReference>
<name>A0A9Q5VBZ5_PISSA</name>
<comment type="similarity">
    <text evidence="1">Belongs to the Fur family.</text>
</comment>
<dbReference type="InterPro" id="IPR002481">
    <property type="entry name" value="FUR"/>
</dbReference>
<organism evidence="8 9">
    <name type="scientific">Piscirickettsia salmonis</name>
    <dbReference type="NCBI Taxonomy" id="1238"/>
    <lineage>
        <taxon>Bacteria</taxon>
        <taxon>Pseudomonadati</taxon>
        <taxon>Pseudomonadota</taxon>
        <taxon>Gammaproteobacteria</taxon>
        <taxon>Thiotrichales</taxon>
        <taxon>Piscirickettsiaceae</taxon>
        <taxon>Piscirickettsia</taxon>
    </lineage>
</organism>
<dbReference type="InterPro" id="IPR036390">
    <property type="entry name" value="WH_DNA-bd_sf"/>
</dbReference>
<evidence type="ECO:0000256" key="6">
    <source>
        <dbReference type="ARBA" id="ARBA00023163"/>
    </source>
</evidence>
<evidence type="ECO:0000256" key="4">
    <source>
        <dbReference type="ARBA" id="ARBA00023015"/>
    </source>
</evidence>
<keyword evidence="5" id="KW-0238">DNA-binding</keyword>
<dbReference type="GeneID" id="66739835"/>
<gene>
    <name evidence="8" type="primary">zur</name>
    <name evidence="8" type="ORF">Psal009_03042</name>
</gene>
<dbReference type="SUPFAM" id="SSF46785">
    <property type="entry name" value="Winged helix' DNA-binding domain"/>
    <property type="match status" value="1"/>
</dbReference>
<proteinExistence type="inferred from homology"/>
<dbReference type="InterPro" id="IPR036388">
    <property type="entry name" value="WH-like_DNA-bd_sf"/>
</dbReference>
<keyword evidence="4" id="KW-0805">Transcription regulation</keyword>
<reference evidence="8 9" key="1">
    <citation type="submission" date="2019-04" db="EMBL/GenBank/DDBJ databases">
        <title>Complete genome sequencing of Piscirickettsia salmonis strain Psal-009.</title>
        <authorList>
            <person name="Schober I."/>
            <person name="Bunk B."/>
            <person name="Sproer C."/>
            <person name="Carril G.P."/>
            <person name="Riedel T."/>
            <person name="Flores-Herrera P.A."/>
            <person name="Nourdin-Galindo G."/>
            <person name="Marshall S.H."/>
            <person name="Overmann J."/>
        </authorList>
    </citation>
    <scope>NUCLEOTIDE SEQUENCE [LARGE SCALE GENOMIC DNA]</scope>
    <source>
        <strain evidence="8 9">Psal-009</strain>
    </source>
</reference>
<dbReference type="Gene3D" id="1.10.10.10">
    <property type="entry name" value="Winged helix-like DNA-binding domain superfamily/Winged helix DNA-binding domain"/>
    <property type="match status" value="1"/>
</dbReference>
<dbReference type="Pfam" id="PF01475">
    <property type="entry name" value="FUR"/>
    <property type="match status" value="1"/>
</dbReference>
<dbReference type="EMBL" id="CP038908">
    <property type="protein sequence ID" value="QGO07105.1"/>
    <property type="molecule type" value="Genomic_DNA"/>
</dbReference>
<evidence type="ECO:0000256" key="3">
    <source>
        <dbReference type="ARBA" id="ARBA00022833"/>
    </source>
</evidence>
<protein>
    <submittedName>
        <fullName evidence="8">Zinc uptake regulation protein</fullName>
    </submittedName>
</protein>
<keyword evidence="2" id="KW-0678">Repressor</keyword>